<dbReference type="Pfam" id="PF13913">
    <property type="entry name" value="zf-C2HC_2"/>
    <property type="match status" value="1"/>
</dbReference>
<organism evidence="8 9">
    <name type="scientific">Cercopithifilaria johnstoni</name>
    <dbReference type="NCBI Taxonomy" id="2874296"/>
    <lineage>
        <taxon>Eukaryota</taxon>
        <taxon>Metazoa</taxon>
        <taxon>Ecdysozoa</taxon>
        <taxon>Nematoda</taxon>
        <taxon>Chromadorea</taxon>
        <taxon>Rhabditida</taxon>
        <taxon>Spirurina</taxon>
        <taxon>Spiruromorpha</taxon>
        <taxon>Filarioidea</taxon>
        <taxon>Onchocercidae</taxon>
        <taxon>Cercopithifilaria</taxon>
    </lineage>
</organism>
<evidence type="ECO:0000313" key="9">
    <source>
        <dbReference type="Proteomes" id="UP000746747"/>
    </source>
</evidence>
<evidence type="ECO:0000256" key="3">
    <source>
        <dbReference type="ARBA" id="ARBA00022771"/>
    </source>
</evidence>
<dbReference type="OrthoDB" id="10255185at2759"/>
<dbReference type="EMBL" id="CAKAEH010000223">
    <property type="protein sequence ID" value="CAG9530319.1"/>
    <property type="molecule type" value="Genomic_DNA"/>
</dbReference>
<keyword evidence="2" id="KW-0677">Repeat</keyword>
<dbReference type="Proteomes" id="UP000746747">
    <property type="component" value="Unassembled WGS sequence"/>
</dbReference>
<dbReference type="GO" id="GO:0008270">
    <property type="term" value="F:zinc ion binding"/>
    <property type="evidence" value="ECO:0007669"/>
    <property type="project" value="UniProtKB-KW"/>
</dbReference>
<gene>
    <name evidence="8" type="ORF">CJOHNSTONI_LOCUS831</name>
</gene>
<evidence type="ECO:0000313" key="8">
    <source>
        <dbReference type="EMBL" id="CAG9530319.1"/>
    </source>
</evidence>
<reference evidence="8" key="1">
    <citation type="submission" date="2021-09" db="EMBL/GenBank/DDBJ databases">
        <authorList>
            <consortium name="Pathogen Informatics"/>
        </authorList>
    </citation>
    <scope>NUCLEOTIDE SEQUENCE</scope>
</reference>
<keyword evidence="9" id="KW-1185">Reference proteome</keyword>
<proteinExistence type="predicted"/>
<evidence type="ECO:0000256" key="1">
    <source>
        <dbReference type="ARBA" id="ARBA00022723"/>
    </source>
</evidence>
<evidence type="ECO:0000256" key="5">
    <source>
        <dbReference type="PROSITE-ProRule" id="PRU01371"/>
    </source>
</evidence>
<evidence type="ECO:0000259" key="7">
    <source>
        <dbReference type="PROSITE" id="PS52027"/>
    </source>
</evidence>
<comment type="caution">
    <text evidence="8">The sequence shown here is derived from an EMBL/GenBank/DDBJ whole genome shotgun (WGS) entry which is preliminary data.</text>
</comment>
<feature type="compositionally biased region" description="Polar residues" evidence="6">
    <location>
        <begin position="174"/>
        <end position="183"/>
    </location>
</feature>
<dbReference type="AlphaFoldDB" id="A0A8J2Q3G3"/>
<keyword evidence="4" id="KW-0862">Zinc</keyword>
<dbReference type="PROSITE" id="PS52027">
    <property type="entry name" value="ZF_C2HC_C3H"/>
    <property type="match status" value="1"/>
</dbReference>
<name>A0A8J2Q3G3_9BILA</name>
<evidence type="ECO:0000256" key="4">
    <source>
        <dbReference type="ARBA" id="ARBA00022833"/>
    </source>
</evidence>
<dbReference type="InterPro" id="IPR026319">
    <property type="entry name" value="ZC2HC1A/B-like"/>
</dbReference>
<dbReference type="InterPro" id="IPR049899">
    <property type="entry name" value="Znf_C2HC_C3H"/>
</dbReference>
<feature type="region of interest" description="Disordered" evidence="6">
    <location>
        <begin position="115"/>
        <end position="183"/>
    </location>
</feature>
<sequence length="183" mass="21211">MIKNMLGGTFPRPKTSWREKHETFINAISTSKPTNYTFRSDMPFSSLPKMTVPKDYVKCEYCGRSFNKAAAERHIPFCKTQQEKKGPMKIQKTRSRHDIMIRSEVNNCHHQLSNISLSRDSKMKSKKEECHPVNISSRRSESLQRSHVDNCSGNDRRRERSSSRKASYRASVPRRSSLTRKGT</sequence>
<feature type="compositionally biased region" description="Basic and acidic residues" evidence="6">
    <location>
        <begin position="138"/>
        <end position="162"/>
    </location>
</feature>
<evidence type="ECO:0000256" key="6">
    <source>
        <dbReference type="SAM" id="MobiDB-lite"/>
    </source>
</evidence>
<dbReference type="Gene3D" id="3.30.160.60">
    <property type="entry name" value="Classic Zinc Finger"/>
    <property type="match status" value="1"/>
</dbReference>
<keyword evidence="1" id="KW-0479">Metal-binding</keyword>
<accession>A0A8J2Q3G3</accession>
<protein>
    <recommendedName>
        <fullName evidence="7">C2HC/C3H-type domain-containing protein</fullName>
    </recommendedName>
</protein>
<feature type="compositionally biased region" description="Basic and acidic residues" evidence="6">
    <location>
        <begin position="119"/>
        <end position="131"/>
    </location>
</feature>
<keyword evidence="3 5" id="KW-0863">Zinc-finger</keyword>
<dbReference type="PANTHER" id="PTHR13555">
    <property type="entry name" value="C2H2 ZINC FINGER CGI-62-RELATED"/>
    <property type="match status" value="1"/>
</dbReference>
<feature type="domain" description="C2HC/C3H-type" evidence="7">
    <location>
        <begin position="55"/>
        <end position="84"/>
    </location>
</feature>
<evidence type="ECO:0000256" key="2">
    <source>
        <dbReference type="ARBA" id="ARBA00022737"/>
    </source>
</evidence>